<evidence type="ECO:0000256" key="3">
    <source>
        <dbReference type="ARBA" id="ARBA00023098"/>
    </source>
</evidence>
<proteinExistence type="predicted"/>
<dbReference type="Proteomes" id="UP000664417">
    <property type="component" value="Unassembled WGS sequence"/>
</dbReference>
<evidence type="ECO:0000256" key="1">
    <source>
        <dbReference type="ARBA" id="ARBA00022598"/>
    </source>
</evidence>
<dbReference type="PANTHER" id="PTHR43272:SF32">
    <property type="entry name" value="AMP-DEPENDENT SYNTHETASE_LIGASE DOMAIN-CONTAINING PROTEIN"/>
    <property type="match status" value="1"/>
</dbReference>
<feature type="domain" description="AMP-dependent synthetase/ligase" evidence="4">
    <location>
        <begin position="28"/>
        <end position="441"/>
    </location>
</feature>
<evidence type="ECO:0000256" key="2">
    <source>
        <dbReference type="ARBA" id="ARBA00022832"/>
    </source>
</evidence>
<keyword evidence="2" id="KW-0276">Fatty acid metabolism</keyword>
<dbReference type="SUPFAM" id="SSF56801">
    <property type="entry name" value="Acetyl-CoA synthetase-like"/>
    <property type="match status" value="1"/>
</dbReference>
<dbReference type="InterPro" id="IPR042099">
    <property type="entry name" value="ANL_N_sf"/>
</dbReference>
<sequence length="646" mass="71068">MLISGPQCPVSPICREAKTVGDLLTLRAGHTPKQPAMFLKKTPATPNWQEITWSDFDFKARQVAHGLLQAGLKPGDTVAIIGPTQPAWCIYDMGALLAGMVTVGVYPKQSVDQMHYLLDHSDAKIVFVDGANELATLFEAAAELPQLKAIVPWNEMSYRANRERDTRLTSPTHFCGAVLDPEAVRDIQSAIDPDSTAMLVYTSGTTGPPKGAMISHANILAMMPAIDDVLTFYTNDLYLSFLPMAHVTERVLSFYHRINTGVAAAYATSVGNVLNEVQEVKPTIFGSVPRIFEKAYNKVLDQVNKKPAPVQSVFQWARGFAGDRLKVKLNGGMPSFWQDLGYNLAENLLFRKIQNAFGGQVRMMLTGAAPIAPDILHFFWSVGLPIYEAYGMTEATVLTHINPAGSPRLGTVGLPVSSLTQKIAEDGEILLSGNTVFKGYYKNQEATEQTIINGWLHTGDIGIVDESGYLRITDRKKHIIITAGGKNVAPANIERAVKTQSPYISHVHAHGDRRPYISALIAPSPIETLEWGAKQGVISRQTAKQLSDALLANPQARSAELEAAMTTVADHPAFRTLFLDAVRRGNQQLAKVERVRRYQVLGRDFSFEHGELTPTMKLKRKTVEEKHQALFEKIYTDQAAAVDVEH</sequence>
<accession>A0A8J7QCZ9</accession>
<gene>
    <name evidence="5" type="ORF">J3U88_23730</name>
</gene>
<keyword evidence="1 5" id="KW-0436">Ligase</keyword>
<reference evidence="5" key="1">
    <citation type="submission" date="2021-03" db="EMBL/GenBank/DDBJ databases">
        <authorList>
            <person name="Wang G."/>
        </authorList>
    </citation>
    <scope>NUCLEOTIDE SEQUENCE</scope>
    <source>
        <strain evidence="5">KCTC 12899</strain>
    </source>
</reference>
<evidence type="ECO:0000313" key="6">
    <source>
        <dbReference type="Proteomes" id="UP000664417"/>
    </source>
</evidence>
<dbReference type="Pfam" id="PF00501">
    <property type="entry name" value="AMP-binding"/>
    <property type="match status" value="1"/>
</dbReference>
<organism evidence="5 6">
    <name type="scientific">Acanthopleuribacter pedis</name>
    <dbReference type="NCBI Taxonomy" id="442870"/>
    <lineage>
        <taxon>Bacteria</taxon>
        <taxon>Pseudomonadati</taxon>
        <taxon>Acidobacteriota</taxon>
        <taxon>Holophagae</taxon>
        <taxon>Acanthopleuribacterales</taxon>
        <taxon>Acanthopleuribacteraceae</taxon>
        <taxon>Acanthopleuribacter</taxon>
    </lineage>
</organism>
<dbReference type="Gene3D" id="3.40.50.12780">
    <property type="entry name" value="N-terminal domain of ligase-like"/>
    <property type="match status" value="1"/>
</dbReference>
<keyword evidence="6" id="KW-1185">Reference proteome</keyword>
<dbReference type="InterPro" id="IPR000873">
    <property type="entry name" value="AMP-dep_synth/lig_dom"/>
</dbReference>
<dbReference type="InterPro" id="IPR020845">
    <property type="entry name" value="AMP-binding_CS"/>
</dbReference>
<dbReference type="PANTHER" id="PTHR43272">
    <property type="entry name" value="LONG-CHAIN-FATTY-ACID--COA LIGASE"/>
    <property type="match status" value="1"/>
</dbReference>
<comment type="caution">
    <text evidence="5">The sequence shown here is derived from an EMBL/GenBank/DDBJ whole genome shotgun (WGS) entry which is preliminary data.</text>
</comment>
<dbReference type="Pfam" id="PF23562">
    <property type="entry name" value="AMP-binding_C_3"/>
    <property type="match status" value="1"/>
</dbReference>
<evidence type="ECO:0000259" key="4">
    <source>
        <dbReference type="Pfam" id="PF00501"/>
    </source>
</evidence>
<dbReference type="RefSeq" id="WP_207861488.1">
    <property type="nucleotide sequence ID" value="NZ_JAFREP010000025.1"/>
</dbReference>
<dbReference type="GO" id="GO:0004467">
    <property type="term" value="F:long-chain fatty acid-CoA ligase activity"/>
    <property type="evidence" value="ECO:0007669"/>
    <property type="project" value="TreeGrafter"/>
</dbReference>
<dbReference type="AlphaFoldDB" id="A0A8J7QCZ9"/>
<keyword evidence="3" id="KW-0443">Lipid metabolism</keyword>
<protein>
    <submittedName>
        <fullName evidence="5">Long-chain fatty acid--CoA ligase</fullName>
    </submittedName>
</protein>
<dbReference type="EMBL" id="JAFREP010000025">
    <property type="protein sequence ID" value="MBO1321514.1"/>
    <property type="molecule type" value="Genomic_DNA"/>
</dbReference>
<name>A0A8J7QCZ9_9BACT</name>
<dbReference type="PROSITE" id="PS00455">
    <property type="entry name" value="AMP_BINDING"/>
    <property type="match status" value="1"/>
</dbReference>
<dbReference type="GO" id="GO:0016020">
    <property type="term" value="C:membrane"/>
    <property type="evidence" value="ECO:0007669"/>
    <property type="project" value="TreeGrafter"/>
</dbReference>
<evidence type="ECO:0000313" key="5">
    <source>
        <dbReference type="EMBL" id="MBO1321514.1"/>
    </source>
</evidence>
<dbReference type="CDD" id="cd05907">
    <property type="entry name" value="VL_LC_FACS_like"/>
    <property type="match status" value="1"/>
</dbReference>